<protein>
    <submittedName>
        <fullName evidence="5">Monoterpene epsilon-lactone hydrolase</fullName>
        <ecNumber evidence="5">3.1.1.83</ecNumber>
    </submittedName>
</protein>
<dbReference type="AlphaFoldDB" id="A0A2R8B2P8"/>
<name>A0A2R8B2P8_9RHOB</name>
<dbReference type="EC" id="3.1.1.83" evidence="5"/>
<evidence type="ECO:0000256" key="2">
    <source>
        <dbReference type="ARBA" id="ARBA00022801"/>
    </source>
</evidence>
<dbReference type="RefSeq" id="WP_108851397.1">
    <property type="nucleotide sequence ID" value="NZ_OMOQ01000001.1"/>
</dbReference>
<dbReference type="Proteomes" id="UP000244924">
    <property type="component" value="Unassembled WGS sequence"/>
</dbReference>
<dbReference type="InterPro" id="IPR029058">
    <property type="entry name" value="AB_hydrolase_fold"/>
</dbReference>
<dbReference type="Pfam" id="PF07859">
    <property type="entry name" value="Abhydrolase_3"/>
    <property type="match status" value="1"/>
</dbReference>
<gene>
    <name evidence="5" type="primary">mlhB</name>
    <name evidence="5" type="ORF">DEA8626_00420</name>
</gene>
<dbReference type="GO" id="GO:0004806">
    <property type="term" value="F:triacylglycerol lipase activity"/>
    <property type="evidence" value="ECO:0007669"/>
    <property type="project" value="TreeGrafter"/>
</dbReference>
<dbReference type="InterPro" id="IPR050300">
    <property type="entry name" value="GDXG_lipolytic_enzyme"/>
</dbReference>
<dbReference type="InterPro" id="IPR013094">
    <property type="entry name" value="AB_hydrolase_3"/>
</dbReference>
<dbReference type="Gene3D" id="3.40.50.1820">
    <property type="entry name" value="alpha/beta hydrolase"/>
    <property type="match status" value="1"/>
</dbReference>
<dbReference type="PROSITE" id="PS01174">
    <property type="entry name" value="LIPASE_GDXG_SER"/>
    <property type="match status" value="1"/>
</dbReference>
<accession>A0A2R8B2P8</accession>
<evidence type="ECO:0000313" key="6">
    <source>
        <dbReference type="Proteomes" id="UP000244924"/>
    </source>
</evidence>
<evidence type="ECO:0000259" key="4">
    <source>
        <dbReference type="Pfam" id="PF07859"/>
    </source>
</evidence>
<keyword evidence="2 5" id="KW-0378">Hydrolase</keyword>
<dbReference type="PANTHER" id="PTHR48081">
    <property type="entry name" value="AB HYDROLASE SUPERFAMILY PROTEIN C4A8.06C"/>
    <property type="match status" value="1"/>
</dbReference>
<dbReference type="EMBL" id="OMOQ01000001">
    <property type="protein sequence ID" value="SPH16906.1"/>
    <property type="molecule type" value="Genomic_DNA"/>
</dbReference>
<reference evidence="5 6" key="1">
    <citation type="submission" date="2018-03" db="EMBL/GenBank/DDBJ databases">
        <authorList>
            <person name="Keele B.F."/>
        </authorList>
    </citation>
    <scope>NUCLEOTIDE SEQUENCE [LARGE SCALE GENOMIC DNA]</scope>
    <source>
        <strain evidence="5 6">CECT 8626</strain>
    </source>
</reference>
<dbReference type="SUPFAM" id="SSF53474">
    <property type="entry name" value="alpha/beta-Hydrolases"/>
    <property type="match status" value="1"/>
</dbReference>
<comment type="similarity">
    <text evidence="1">Belongs to the 'GDXG' lipolytic enzyme family.</text>
</comment>
<dbReference type="PANTHER" id="PTHR48081:SF30">
    <property type="entry name" value="ACETYL-HYDROLASE LIPR-RELATED"/>
    <property type="match status" value="1"/>
</dbReference>
<organism evidence="5 6">
    <name type="scientific">Albidovulum aquaemixtae</name>
    <dbReference type="NCBI Taxonomy" id="1542388"/>
    <lineage>
        <taxon>Bacteria</taxon>
        <taxon>Pseudomonadati</taxon>
        <taxon>Pseudomonadota</taxon>
        <taxon>Alphaproteobacteria</taxon>
        <taxon>Rhodobacterales</taxon>
        <taxon>Paracoccaceae</taxon>
        <taxon>Albidovulum</taxon>
    </lineage>
</organism>
<dbReference type="OrthoDB" id="9806180at2"/>
<dbReference type="PROSITE" id="PS01173">
    <property type="entry name" value="LIPASE_GDXG_HIS"/>
    <property type="match status" value="1"/>
</dbReference>
<evidence type="ECO:0000256" key="1">
    <source>
        <dbReference type="ARBA" id="ARBA00010515"/>
    </source>
</evidence>
<feature type="domain" description="Alpha/beta hydrolase fold-3" evidence="4">
    <location>
        <begin position="75"/>
        <end position="274"/>
    </location>
</feature>
<evidence type="ECO:0000313" key="5">
    <source>
        <dbReference type="EMBL" id="SPH16906.1"/>
    </source>
</evidence>
<dbReference type="InterPro" id="IPR033140">
    <property type="entry name" value="Lipase_GDXG_put_SER_AS"/>
</dbReference>
<evidence type="ECO:0000256" key="3">
    <source>
        <dbReference type="PROSITE-ProRule" id="PRU10038"/>
    </source>
</evidence>
<proteinExistence type="inferred from homology"/>
<dbReference type="InterPro" id="IPR002168">
    <property type="entry name" value="Lipase_GDXG_HIS_AS"/>
</dbReference>
<feature type="active site" evidence="3">
    <location>
        <position position="149"/>
    </location>
</feature>
<keyword evidence="6" id="KW-1185">Reference proteome</keyword>
<sequence>MSLRLRLLKLMIRTIVKPRLRATRDPLTARREFEFSARRLLAGPRGTAMQRIAADPPVPPLTWFTPDRVEPSAALLYFHGGGYTAGSPMTHRGIICRLARRIGVPACAPEYRLAPEHRFPAAQDDALAAWCALVRQGLRPRRIVLAGDSAGGGLALSLLAQLCRRGTPPAAAAVFSAWTDMTGSGASCRDNAGSDPFLPAERMPDLVRFALGDHPPEDPRASPLFADFPGCPPVLFQVSAREILFDDSRRFAERLKCEGVEAELQVWPDTPHAWPVFAGRIPEADAALKSAAEFLRASLVPCCA</sequence>